<protein>
    <submittedName>
        <fullName evidence="1">Uncharacterized protein</fullName>
    </submittedName>
</protein>
<gene>
    <name evidence="1" type="ORF">MNBD_NITROSPIRAE03-1082</name>
</gene>
<accession>A0A3B1DD34</accession>
<organism evidence="1">
    <name type="scientific">hydrothermal vent metagenome</name>
    <dbReference type="NCBI Taxonomy" id="652676"/>
    <lineage>
        <taxon>unclassified sequences</taxon>
        <taxon>metagenomes</taxon>
        <taxon>ecological metagenomes</taxon>
    </lineage>
</organism>
<dbReference type="AlphaFoldDB" id="A0A3B1DD34"/>
<proteinExistence type="predicted"/>
<feature type="non-terminal residue" evidence="1">
    <location>
        <position position="1"/>
    </location>
</feature>
<sequence>LETVIDYSALRDKALDRWADVLRENVDMEFIKRLVS</sequence>
<evidence type="ECO:0000313" key="1">
    <source>
        <dbReference type="EMBL" id="VAX34753.1"/>
    </source>
</evidence>
<name>A0A3B1DD34_9ZZZZ</name>
<dbReference type="EMBL" id="UOGI01000384">
    <property type="protein sequence ID" value="VAX34753.1"/>
    <property type="molecule type" value="Genomic_DNA"/>
</dbReference>
<reference evidence="1" key="1">
    <citation type="submission" date="2018-06" db="EMBL/GenBank/DDBJ databases">
        <authorList>
            <person name="Zhirakovskaya E."/>
        </authorList>
    </citation>
    <scope>NUCLEOTIDE SEQUENCE</scope>
</reference>